<keyword evidence="3 5" id="KW-0067">ATP-binding</keyword>
<dbReference type="SMART" id="SM00382">
    <property type="entry name" value="AAA"/>
    <property type="match status" value="1"/>
</dbReference>
<dbReference type="InterPro" id="IPR017871">
    <property type="entry name" value="ABC_transporter-like_CS"/>
</dbReference>
<dbReference type="Proteomes" id="UP000824230">
    <property type="component" value="Unassembled WGS sequence"/>
</dbReference>
<evidence type="ECO:0000313" key="6">
    <source>
        <dbReference type="Proteomes" id="UP000824230"/>
    </source>
</evidence>
<sequence length="233" mass="26001">MIEVKNLTKYYKGSLGAAVKNASLTAMPGEITVLLGPNGAGKSTTIKSIVNLLSYNGEILICGYPNNSLEAKKQFGYIPEVPVLYDLLTVDESIEFIGKAYRLENYKETGNKYLELFQLTQQRHKLAKELSKGMKQKLSMILALLIQPKALLVDEPMVGLDPASIEEVLNLLVELKNQGTSILISTHIIDVVNEIWDCAYIMNHGEIIRRIHRGEEGSETLKQIFFEATAEEE</sequence>
<keyword evidence="2" id="KW-0547">Nucleotide-binding</keyword>
<dbReference type="InterPro" id="IPR003593">
    <property type="entry name" value="AAA+_ATPase"/>
</dbReference>
<proteinExistence type="predicted"/>
<dbReference type="Pfam" id="PF00005">
    <property type="entry name" value="ABC_tran"/>
    <property type="match status" value="1"/>
</dbReference>
<dbReference type="GO" id="GO:0005524">
    <property type="term" value="F:ATP binding"/>
    <property type="evidence" value="ECO:0007669"/>
    <property type="project" value="UniProtKB-KW"/>
</dbReference>
<accession>A0A9D2ANS0</accession>
<dbReference type="InterPro" id="IPR027417">
    <property type="entry name" value="P-loop_NTPase"/>
</dbReference>
<evidence type="ECO:0000256" key="3">
    <source>
        <dbReference type="ARBA" id="ARBA00022840"/>
    </source>
</evidence>
<dbReference type="SUPFAM" id="SSF52540">
    <property type="entry name" value="P-loop containing nucleoside triphosphate hydrolases"/>
    <property type="match status" value="1"/>
</dbReference>
<name>A0A9D2ANS0_9FIRM</name>
<evidence type="ECO:0000256" key="2">
    <source>
        <dbReference type="ARBA" id="ARBA00022741"/>
    </source>
</evidence>
<dbReference type="InterPro" id="IPR003439">
    <property type="entry name" value="ABC_transporter-like_ATP-bd"/>
</dbReference>
<reference evidence="5" key="1">
    <citation type="journal article" date="2021" name="PeerJ">
        <title>Extensive microbial diversity within the chicken gut microbiome revealed by metagenomics and culture.</title>
        <authorList>
            <person name="Gilroy R."/>
            <person name="Ravi A."/>
            <person name="Getino M."/>
            <person name="Pursley I."/>
            <person name="Horton D.L."/>
            <person name="Alikhan N.F."/>
            <person name="Baker D."/>
            <person name="Gharbi K."/>
            <person name="Hall N."/>
            <person name="Watson M."/>
            <person name="Adriaenssens E.M."/>
            <person name="Foster-Nyarko E."/>
            <person name="Jarju S."/>
            <person name="Secka A."/>
            <person name="Antonio M."/>
            <person name="Oren A."/>
            <person name="Chaudhuri R.R."/>
            <person name="La Ragione R."/>
            <person name="Hildebrand F."/>
            <person name="Pallen M.J."/>
        </authorList>
    </citation>
    <scope>NUCLEOTIDE SEQUENCE</scope>
    <source>
        <strain evidence="5">ChiHjej12B11-1927</strain>
    </source>
</reference>
<evidence type="ECO:0000313" key="5">
    <source>
        <dbReference type="EMBL" id="HIX38961.1"/>
    </source>
</evidence>
<dbReference type="EMBL" id="DXFG01000324">
    <property type="protein sequence ID" value="HIX38961.1"/>
    <property type="molecule type" value="Genomic_DNA"/>
</dbReference>
<dbReference type="CDD" id="cd03230">
    <property type="entry name" value="ABC_DR_subfamily_A"/>
    <property type="match status" value="1"/>
</dbReference>
<feature type="domain" description="ABC transporter" evidence="4">
    <location>
        <begin position="2"/>
        <end position="229"/>
    </location>
</feature>
<dbReference type="GO" id="GO:0016887">
    <property type="term" value="F:ATP hydrolysis activity"/>
    <property type="evidence" value="ECO:0007669"/>
    <property type="project" value="InterPro"/>
</dbReference>
<dbReference type="PROSITE" id="PS00211">
    <property type="entry name" value="ABC_TRANSPORTER_1"/>
    <property type="match status" value="1"/>
</dbReference>
<dbReference type="InterPro" id="IPR051782">
    <property type="entry name" value="ABC_Transporter_VariousFunc"/>
</dbReference>
<dbReference type="PANTHER" id="PTHR42939:SF1">
    <property type="entry name" value="ABC TRANSPORTER ATP-BINDING PROTEIN ALBC-RELATED"/>
    <property type="match status" value="1"/>
</dbReference>
<evidence type="ECO:0000256" key="1">
    <source>
        <dbReference type="ARBA" id="ARBA00022448"/>
    </source>
</evidence>
<protein>
    <submittedName>
        <fullName evidence="5">ABC transporter ATP-binding protein</fullName>
    </submittedName>
</protein>
<comment type="caution">
    <text evidence="5">The sequence shown here is derived from an EMBL/GenBank/DDBJ whole genome shotgun (WGS) entry which is preliminary data.</text>
</comment>
<dbReference type="PROSITE" id="PS50893">
    <property type="entry name" value="ABC_TRANSPORTER_2"/>
    <property type="match status" value="1"/>
</dbReference>
<reference evidence="5" key="2">
    <citation type="submission" date="2021-04" db="EMBL/GenBank/DDBJ databases">
        <authorList>
            <person name="Gilroy R."/>
        </authorList>
    </citation>
    <scope>NUCLEOTIDE SEQUENCE</scope>
    <source>
        <strain evidence="5">ChiHjej12B11-1927</strain>
    </source>
</reference>
<dbReference type="PANTHER" id="PTHR42939">
    <property type="entry name" value="ABC TRANSPORTER ATP-BINDING PROTEIN ALBC-RELATED"/>
    <property type="match status" value="1"/>
</dbReference>
<dbReference type="AlphaFoldDB" id="A0A9D2ANS0"/>
<dbReference type="Gene3D" id="3.40.50.300">
    <property type="entry name" value="P-loop containing nucleotide triphosphate hydrolases"/>
    <property type="match status" value="1"/>
</dbReference>
<keyword evidence="1" id="KW-0813">Transport</keyword>
<evidence type="ECO:0000259" key="4">
    <source>
        <dbReference type="PROSITE" id="PS50893"/>
    </source>
</evidence>
<gene>
    <name evidence="5" type="ORF">H9738_14030</name>
</gene>
<organism evidence="5 6">
    <name type="scientific">Candidatus Blautia pullistercoris</name>
    <dbReference type="NCBI Taxonomy" id="2838499"/>
    <lineage>
        <taxon>Bacteria</taxon>
        <taxon>Bacillati</taxon>
        <taxon>Bacillota</taxon>
        <taxon>Clostridia</taxon>
        <taxon>Lachnospirales</taxon>
        <taxon>Lachnospiraceae</taxon>
        <taxon>Blautia</taxon>
    </lineage>
</organism>